<gene>
    <name evidence="1" type="ORF">DILT_LOCUS2901</name>
</gene>
<reference evidence="1 2" key="1">
    <citation type="submission" date="2018-11" db="EMBL/GenBank/DDBJ databases">
        <authorList>
            <consortium name="Pathogen Informatics"/>
        </authorList>
    </citation>
    <scope>NUCLEOTIDE SEQUENCE [LARGE SCALE GENOMIC DNA]</scope>
</reference>
<evidence type="ECO:0000313" key="2">
    <source>
        <dbReference type="Proteomes" id="UP000281553"/>
    </source>
</evidence>
<name>A0A3P6T5E0_DIBLA</name>
<accession>A0A3P6T5E0</accession>
<dbReference type="OrthoDB" id="10466271at2759"/>
<protein>
    <submittedName>
        <fullName evidence="1">Uncharacterized protein</fullName>
    </submittedName>
</protein>
<keyword evidence="2" id="KW-1185">Reference proteome</keyword>
<dbReference type="AlphaFoldDB" id="A0A3P6T5E0"/>
<dbReference type="Proteomes" id="UP000281553">
    <property type="component" value="Unassembled WGS sequence"/>
</dbReference>
<organism evidence="1 2">
    <name type="scientific">Dibothriocephalus latus</name>
    <name type="common">Fish tapeworm</name>
    <name type="synonym">Diphyllobothrium latum</name>
    <dbReference type="NCBI Taxonomy" id="60516"/>
    <lineage>
        <taxon>Eukaryota</taxon>
        <taxon>Metazoa</taxon>
        <taxon>Spiralia</taxon>
        <taxon>Lophotrochozoa</taxon>
        <taxon>Platyhelminthes</taxon>
        <taxon>Cestoda</taxon>
        <taxon>Eucestoda</taxon>
        <taxon>Diphyllobothriidea</taxon>
        <taxon>Diphyllobothriidae</taxon>
        <taxon>Dibothriocephalus</taxon>
    </lineage>
</organism>
<proteinExistence type="predicted"/>
<evidence type="ECO:0000313" key="1">
    <source>
        <dbReference type="EMBL" id="VDK77953.1"/>
    </source>
</evidence>
<sequence>MTTDADTTDLAVETVDLLLRSKYDETENRLGHAQILPKFWARYLDYTFVVIEQDQVLTFKECLNGVFSNIQFTMEEGESNQLVFLDDLVGRKECGGLKIKSPRDAETRTRPLSKIEQDPDSILQTLTAECQRLKNLNHDSAIVEQPSASFAATSVLAITYTKSMSPKKPRNSTFRKPPSACW</sequence>
<dbReference type="EMBL" id="UYRU01042796">
    <property type="protein sequence ID" value="VDK77953.1"/>
    <property type="molecule type" value="Genomic_DNA"/>
</dbReference>